<evidence type="ECO:0000313" key="3">
    <source>
        <dbReference type="EMBL" id="GEO15219.1"/>
    </source>
</evidence>
<organism evidence="3 4">
    <name type="scientific">Microvirga aerophila</name>
    <dbReference type="NCBI Taxonomy" id="670291"/>
    <lineage>
        <taxon>Bacteria</taxon>
        <taxon>Pseudomonadati</taxon>
        <taxon>Pseudomonadota</taxon>
        <taxon>Alphaproteobacteria</taxon>
        <taxon>Hyphomicrobiales</taxon>
        <taxon>Methylobacteriaceae</taxon>
        <taxon>Microvirga</taxon>
    </lineage>
</organism>
<dbReference type="AlphaFoldDB" id="A0A512BT97"/>
<evidence type="ECO:0000313" key="4">
    <source>
        <dbReference type="Proteomes" id="UP000321085"/>
    </source>
</evidence>
<proteinExistence type="predicted"/>
<feature type="compositionally biased region" description="Low complexity" evidence="1">
    <location>
        <begin position="47"/>
        <end position="56"/>
    </location>
</feature>
<keyword evidence="2" id="KW-0732">Signal</keyword>
<protein>
    <submittedName>
        <fullName evidence="3">Uncharacterized protein</fullName>
    </submittedName>
</protein>
<feature type="signal peptide" evidence="2">
    <location>
        <begin position="1"/>
        <end position="26"/>
    </location>
</feature>
<keyword evidence="4" id="KW-1185">Reference proteome</keyword>
<dbReference type="EMBL" id="BJYU01000038">
    <property type="protein sequence ID" value="GEO15219.1"/>
    <property type="molecule type" value="Genomic_DNA"/>
</dbReference>
<name>A0A512BT97_9HYPH</name>
<reference evidence="3 4" key="1">
    <citation type="submission" date="2019-07" db="EMBL/GenBank/DDBJ databases">
        <title>Whole genome shotgun sequence of Microvirga aerophila NBRC 106136.</title>
        <authorList>
            <person name="Hosoyama A."/>
            <person name="Uohara A."/>
            <person name="Ohji S."/>
            <person name="Ichikawa N."/>
        </authorList>
    </citation>
    <scope>NUCLEOTIDE SEQUENCE [LARGE SCALE GENOMIC DNA]</scope>
    <source>
        <strain evidence="3 4">NBRC 106136</strain>
    </source>
</reference>
<sequence length="187" mass="19828">MTGGMRRMLGVSSLLGLLAIGSTALAQTDRPWVDPPGEGGAAPQTGAPSPSQSAVPPAAPSTPSPATESTASNPVKAAPVDARESPRESKRAEPPTRKKATSVARTRSTPKVVTERPNRQTPRKAIAARSKPQVVTADRIGAGRQRLVGRPLEVMTLRTIEFPDGRRMNVLVRPGEERIQEVVGDLY</sequence>
<feature type="region of interest" description="Disordered" evidence="1">
    <location>
        <begin position="28"/>
        <end position="131"/>
    </location>
</feature>
<gene>
    <name evidence="3" type="ORF">MAE02_29150</name>
</gene>
<feature type="compositionally biased region" description="Basic and acidic residues" evidence="1">
    <location>
        <begin position="81"/>
        <end position="96"/>
    </location>
</feature>
<feature type="chain" id="PRO_5021949709" evidence="2">
    <location>
        <begin position="27"/>
        <end position="187"/>
    </location>
</feature>
<evidence type="ECO:0000256" key="1">
    <source>
        <dbReference type="SAM" id="MobiDB-lite"/>
    </source>
</evidence>
<dbReference type="Proteomes" id="UP000321085">
    <property type="component" value="Unassembled WGS sequence"/>
</dbReference>
<accession>A0A512BT97</accession>
<comment type="caution">
    <text evidence="3">The sequence shown here is derived from an EMBL/GenBank/DDBJ whole genome shotgun (WGS) entry which is preliminary data.</text>
</comment>
<evidence type="ECO:0000256" key="2">
    <source>
        <dbReference type="SAM" id="SignalP"/>
    </source>
</evidence>